<reference evidence="4" key="2">
    <citation type="journal article" date="2021" name="Genome Biol. Evol.">
        <title>Developing a high-quality reference genome for a parasitic bivalve with doubly uniparental inheritance (Bivalvia: Unionida).</title>
        <authorList>
            <person name="Smith C.H."/>
        </authorList>
    </citation>
    <scope>NUCLEOTIDE SEQUENCE</scope>
    <source>
        <strain evidence="4">CHS0354</strain>
        <tissue evidence="4">Mantle</tissue>
    </source>
</reference>
<proteinExistence type="predicted"/>
<sequence>MTTIARPGMPVASISSLEGTPRTGRLSASRAVVSTDPDEKRLPDIRTSDNAIDKSKPLPTSLQSDFIPEDVLFALTQPTEIRDKLGPPTRARNLAVSDAPARKVPANVWNFKRREKFKHLTEDSICICGAGRDISFLYDVPKSDAWPQRPERIDKTVIRKEAGESQKQVLQLPDTLIPEEYHIVKNKGVMGIEFHEDKYSTQIQDHEKHLSVFPSLKPTSRFEVKQLRKTMEDMLERAGINDADLEIRGPTQMHNLLELIKKEQDIYNIIFHELIRQTSVECIERGELLADLRKKYSGLLNKVPQQIKSLHEEVMAQRALDRRLTEELMRFKSTISILTSELTEVKEHDKKVTKEAQKAQEDLKFALKEAEKNASLLAEYHELYELQRKRLEGQVFILTDEREIWSNAAYCLAMKVTEEAQLTTAKRLHVSEKAWVKLATHFTILLSDRDTDLLTKIQTHLEKWRNALEEFSIVLKHREEEMRTQLLLLAPSIEKWMKEIRKVCFTAEGLLQKAPDEALQQALLQEIRKWEESLGHETEKFGGVVLLSGQEQLAFIRQQMEGWTEHAMKVFGRHRGEEGRAHPDQEVMGKMNELIDGLLKQFNTRLTGENGVATLVIHLMNGLETWDMKLTAGLNGTMAIHDTEWLGMCQLMEDWLNAIQEAVEYVGTTQREDDRNEGQPHTRIEVAETVRKVQKWVTTATNAVDSEDAKLVEQVIKLHSEMVRWMVQVLLRLAPDKKGNSKEASEMALLSSTTVSQLHQNAKTLFEQLESFSRYVSLCCGGIVMENTQERRDKMEEDAEHELKDLQRLLHECEDWINTAKILTCQLMGESMEKLFPNVAGVEGASHRRDMRRPGTIAYTDMEKLEQPVTQEAQPAKEADKEEKPAVEVQETKVGQEKADGEATQNEDKKHKEETEEKEGTDDLMEELEVIGGDENTHRHKLEQRPSQPFESVIPPVPGPPGVALHKVSPTTDTPDTEKAFEALAAVKALQDQLLATEQRAQSHEEQAAQLDAELALTQQKLRAAEKRIAEMEQQLRQDNDGEDVKHEPDSPSQSTSKTRVQGPSQVQSSGAPPTSAKGGKEVDKKRPESQASKASSKGSGKGKKK</sequence>
<feature type="region of interest" description="Disordered" evidence="3">
    <location>
        <begin position="1026"/>
        <end position="1106"/>
    </location>
</feature>
<dbReference type="EMBL" id="JAEAOA010001893">
    <property type="protein sequence ID" value="KAK3607230.1"/>
    <property type="molecule type" value="Genomic_DNA"/>
</dbReference>
<feature type="compositionally biased region" description="Polar residues" evidence="3">
    <location>
        <begin position="1051"/>
        <end position="1073"/>
    </location>
</feature>
<feature type="compositionally biased region" description="Basic and acidic residues" evidence="3">
    <location>
        <begin position="875"/>
        <end position="915"/>
    </location>
</feature>
<reference evidence="4" key="1">
    <citation type="journal article" date="2021" name="Genome Biol. Evol.">
        <title>A High-Quality Reference Genome for a Parasitic Bivalve with Doubly Uniparental Inheritance (Bivalvia: Unionida).</title>
        <authorList>
            <person name="Smith C.H."/>
        </authorList>
    </citation>
    <scope>NUCLEOTIDE SEQUENCE</scope>
    <source>
        <strain evidence="4">CHS0354</strain>
    </source>
</reference>
<reference evidence="4" key="3">
    <citation type="submission" date="2023-05" db="EMBL/GenBank/DDBJ databases">
        <authorList>
            <person name="Smith C.H."/>
        </authorList>
    </citation>
    <scope>NUCLEOTIDE SEQUENCE</scope>
    <source>
        <strain evidence="4">CHS0354</strain>
        <tissue evidence="4">Mantle</tissue>
    </source>
</reference>
<dbReference type="GO" id="GO:0005737">
    <property type="term" value="C:cytoplasm"/>
    <property type="evidence" value="ECO:0007669"/>
    <property type="project" value="UniProtKB-ARBA"/>
</dbReference>
<dbReference type="Pfam" id="PF10211">
    <property type="entry name" value="Ax_dynein_light"/>
    <property type="match status" value="1"/>
</dbReference>
<keyword evidence="1 2" id="KW-0175">Coiled coil</keyword>
<dbReference type="Proteomes" id="UP001195483">
    <property type="component" value="Unassembled WGS sequence"/>
</dbReference>
<name>A0AAE0WBD6_9BIVA</name>
<dbReference type="InterPro" id="IPR019347">
    <property type="entry name" value="Axonemal_dynein_light_chain"/>
</dbReference>
<feature type="compositionally biased region" description="Basic and acidic residues" evidence="3">
    <location>
        <begin position="1026"/>
        <end position="1050"/>
    </location>
</feature>
<accession>A0AAE0WBD6</accession>
<gene>
    <name evidence="4" type="ORF">CHS0354_031727</name>
</gene>
<keyword evidence="5" id="KW-1185">Reference proteome</keyword>
<evidence type="ECO:0000313" key="5">
    <source>
        <dbReference type="Proteomes" id="UP001195483"/>
    </source>
</evidence>
<evidence type="ECO:0008006" key="6">
    <source>
        <dbReference type="Google" id="ProtNLM"/>
    </source>
</evidence>
<dbReference type="InterPro" id="IPR052845">
    <property type="entry name" value="Axonemal_dynein_LC_domain"/>
</dbReference>
<evidence type="ECO:0000313" key="4">
    <source>
        <dbReference type="EMBL" id="KAK3607230.1"/>
    </source>
</evidence>
<dbReference type="PANTHER" id="PTHR23052:SF1">
    <property type="entry name" value="AXONEMAL DYNEIN LIGHT CHAIN DOMAIN-CONTAINING PROTEIN 1"/>
    <property type="match status" value="1"/>
</dbReference>
<dbReference type="PANTHER" id="PTHR23052">
    <property type="entry name" value="AXONEMAL DYNEIN LIGHT CHAIN DOMAIN-CONTAINING PROTEIN 1"/>
    <property type="match status" value="1"/>
</dbReference>
<evidence type="ECO:0000256" key="1">
    <source>
        <dbReference type="ARBA" id="ARBA00023054"/>
    </source>
</evidence>
<feature type="region of interest" description="Disordered" evidence="3">
    <location>
        <begin position="867"/>
        <end position="922"/>
    </location>
</feature>
<feature type="coiled-coil region" evidence="2">
    <location>
        <begin position="785"/>
        <end position="812"/>
    </location>
</feature>
<comment type="caution">
    <text evidence="4">The sequence shown here is derived from an EMBL/GenBank/DDBJ whole genome shotgun (WGS) entry which is preliminary data.</text>
</comment>
<feature type="compositionally biased region" description="Basic and acidic residues" evidence="3">
    <location>
        <begin position="1079"/>
        <end position="1089"/>
    </location>
</feature>
<dbReference type="AlphaFoldDB" id="A0AAE0WBD6"/>
<feature type="region of interest" description="Disordered" evidence="3">
    <location>
        <begin position="1"/>
        <end position="60"/>
    </location>
</feature>
<feature type="compositionally biased region" description="Basic and acidic residues" evidence="3">
    <location>
        <begin position="37"/>
        <end position="56"/>
    </location>
</feature>
<protein>
    <recommendedName>
        <fullName evidence="6">Axonemal dynein light chain domain-containing protein 1</fullName>
    </recommendedName>
</protein>
<evidence type="ECO:0000256" key="3">
    <source>
        <dbReference type="SAM" id="MobiDB-lite"/>
    </source>
</evidence>
<feature type="region of interest" description="Disordered" evidence="3">
    <location>
        <begin position="944"/>
        <end position="975"/>
    </location>
</feature>
<evidence type="ECO:0000256" key="2">
    <source>
        <dbReference type="SAM" id="Coils"/>
    </source>
</evidence>
<organism evidence="4 5">
    <name type="scientific">Potamilus streckersoni</name>
    <dbReference type="NCBI Taxonomy" id="2493646"/>
    <lineage>
        <taxon>Eukaryota</taxon>
        <taxon>Metazoa</taxon>
        <taxon>Spiralia</taxon>
        <taxon>Lophotrochozoa</taxon>
        <taxon>Mollusca</taxon>
        <taxon>Bivalvia</taxon>
        <taxon>Autobranchia</taxon>
        <taxon>Heteroconchia</taxon>
        <taxon>Palaeoheterodonta</taxon>
        <taxon>Unionida</taxon>
        <taxon>Unionoidea</taxon>
        <taxon>Unionidae</taxon>
        <taxon>Ambleminae</taxon>
        <taxon>Lampsilini</taxon>
        <taxon>Potamilus</taxon>
    </lineage>
</organism>